<dbReference type="PANTHER" id="PTHR34853:SF1">
    <property type="entry name" value="LIPASE 5"/>
    <property type="match status" value="1"/>
</dbReference>
<feature type="region of interest" description="Disordered" evidence="1">
    <location>
        <begin position="93"/>
        <end position="113"/>
    </location>
</feature>
<dbReference type="OrthoDB" id="9955at2"/>
<dbReference type="InterPro" id="IPR029058">
    <property type="entry name" value="AB_hydrolase_fold"/>
</dbReference>
<dbReference type="Gene3D" id="3.40.50.1820">
    <property type="entry name" value="alpha/beta hydrolase"/>
    <property type="match status" value="2"/>
</dbReference>
<dbReference type="GO" id="GO:0016042">
    <property type="term" value="P:lipid catabolic process"/>
    <property type="evidence" value="ECO:0007669"/>
    <property type="project" value="InterPro"/>
</dbReference>
<gene>
    <name evidence="2" type="ORF">FRD01_15035</name>
</gene>
<evidence type="ECO:0000256" key="1">
    <source>
        <dbReference type="SAM" id="MobiDB-lite"/>
    </source>
</evidence>
<evidence type="ECO:0000313" key="3">
    <source>
        <dbReference type="Proteomes" id="UP000321595"/>
    </source>
</evidence>
<dbReference type="EMBL" id="CP042467">
    <property type="protein sequence ID" value="QED28522.1"/>
    <property type="molecule type" value="Genomic_DNA"/>
</dbReference>
<dbReference type="SUPFAM" id="SSF53474">
    <property type="entry name" value="alpha/beta-Hydrolases"/>
    <property type="match status" value="1"/>
</dbReference>
<sequence>MVSLEHYPIDQNTYNSYVWARVDLLTGCTQPSAGFVHLPVSPTPIPRGLSPRVHWLATAIFTLASCADPEPTDYAEPDMPVDLTEVIDAAEDVPPDSHEDAAPDADQVQPKIDSNCQENGCLREFRFGPRASKEWLEGVIDPTLQIDNGYSLYTITYKTGDFESLATIAMPDSPAPEGGFGVVVNAHGTVGLDDLCQLADTPSGAGLAGLFASRGTISIAPDYPGLGTPGLHPYLVKDVTARAVLDAGKAALNAAEYLQVLTSGKVALVGLSQGGHAVLAAGEAHKDWAPELDLVAISAAGPASGYLEHWAPGFGFAGSHLYFATMLLWAWQNHYQWDDAIFLADAEDSVASAAQESCLWSPNLEDIPLWPDRLPNEPTELFRSEFLNQMIAEDLADFPGLAASFEANRIRGFEAEFPVQIWQGTLDDVVLLSDTAELLADLDASGMEIDFQVVEGAGHVNLAFGFVAFQEMRTEESIAWVKSCLED</sequence>
<reference evidence="2 3" key="1">
    <citation type="submission" date="2019-08" db="EMBL/GenBank/DDBJ databases">
        <authorList>
            <person name="Liang Q."/>
        </authorList>
    </citation>
    <scope>NUCLEOTIDE SEQUENCE [LARGE SCALE GENOMIC DNA]</scope>
    <source>
        <strain evidence="2 3">V1718</strain>
    </source>
</reference>
<name>A0A5B8XRE6_9DELT</name>
<accession>A0A5B8XRE6</accession>
<dbReference type="RefSeq" id="WP_146961021.1">
    <property type="nucleotide sequence ID" value="NZ_CP042467.1"/>
</dbReference>
<organism evidence="2 3">
    <name type="scientific">Microvenator marinus</name>
    <dbReference type="NCBI Taxonomy" id="2600177"/>
    <lineage>
        <taxon>Bacteria</taxon>
        <taxon>Deltaproteobacteria</taxon>
        <taxon>Bradymonadales</taxon>
        <taxon>Microvenatoraceae</taxon>
        <taxon>Microvenator</taxon>
    </lineage>
</organism>
<dbReference type="KEGG" id="bbae:FRD01_15035"/>
<protein>
    <submittedName>
        <fullName evidence="2">Alpha/beta fold hydrolase</fullName>
    </submittedName>
</protein>
<keyword evidence="3" id="KW-1185">Reference proteome</keyword>
<dbReference type="Pfam" id="PF03583">
    <property type="entry name" value="LIP"/>
    <property type="match status" value="1"/>
</dbReference>
<evidence type="ECO:0000313" key="2">
    <source>
        <dbReference type="EMBL" id="QED28522.1"/>
    </source>
</evidence>
<dbReference type="PANTHER" id="PTHR34853">
    <property type="match status" value="1"/>
</dbReference>
<dbReference type="InterPro" id="IPR005152">
    <property type="entry name" value="Lipase_secreted"/>
</dbReference>
<dbReference type="GO" id="GO:0004806">
    <property type="term" value="F:triacylglycerol lipase activity"/>
    <property type="evidence" value="ECO:0007669"/>
    <property type="project" value="InterPro"/>
</dbReference>
<dbReference type="AlphaFoldDB" id="A0A5B8XRE6"/>
<keyword evidence="2" id="KW-0378">Hydrolase</keyword>
<proteinExistence type="predicted"/>
<dbReference type="Proteomes" id="UP000321595">
    <property type="component" value="Chromosome"/>
</dbReference>